<evidence type="ECO:0000313" key="1">
    <source>
        <dbReference type="EMBL" id="CAB4829862.1"/>
    </source>
</evidence>
<dbReference type="AlphaFoldDB" id="A0A6J7AAH6"/>
<sequence length="119" mass="12585">MSDNSKRGIVFAVILLVILYALGLRIDHPKSGLKNALGTAESSVAVYWHKSEISVGDKVIITTKTPGGSPQIALVNNVNADSIDVQITGGFERVANKDVHGTLVLVFPFIGTLLSTIGL</sequence>
<name>A0A6J7AAH6_9ZZZZ</name>
<organism evidence="1">
    <name type="scientific">freshwater metagenome</name>
    <dbReference type="NCBI Taxonomy" id="449393"/>
    <lineage>
        <taxon>unclassified sequences</taxon>
        <taxon>metagenomes</taxon>
        <taxon>ecological metagenomes</taxon>
    </lineage>
</organism>
<reference evidence="1" key="1">
    <citation type="submission" date="2020-05" db="EMBL/GenBank/DDBJ databases">
        <authorList>
            <person name="Chiriac C."/>
            <person name="Salcher M."/>
            <person name="Ghai R."/>
            <person name="Kavagutti S V."/>
        </authorList>
    </citation>
    <scope>NUCLEOTIDE SEQUENCE</scope>
</reference>
<protein>
    <submittedName>
        <fullName evidence="1">Unannotated protein</fullName>
    </submittedName>
</protein>
<gene>
    <name evidence="1" type="ORF">UFOPK3166_00883</name>
</gene>
<proteinExistence type="predicted"/>
<dbReference type="EMBL" id="CAFABD010000145">
    <property type="protein sequence ID" value="CAB4829862.1"/>
    <property type="molecule type" value="Genomic_DNA"/>
</dbReference>
<accession>A0A6J7AAH6</accession>